<organism evidence="6 7">
    <name type="scientific">Paraburkholderia diazotrophica</name>
    <dbReference type="NCBI Taxonomy" id="667676"/>
    <lineage>
        <taxon>Bacteria</taxon>
        <taxon>Pseudomonadati</taxon>
        <taxon>Pseudomonadota</taxon>
        <taxon>Betaproteobacteria</taxon>
        <taxon>Burkholderiales</taxon>
        <taxon>Burkholderiaceae</taxon>
        <taxon>Paraburkholderia</taxon>
    </lineage>
</organism>
<dbReference type="EMBL" id="FNYE01000007">
    <property type="protein sequence ID" value="SEJ15991.1"/>
    <property type="molecule type" value="Genomic_DNA"/>
</dbReference>
<dbReference type="Pfam" id="PF21365">
    <property type="entry name" value="Glyco_hydro_31_3rd"/>
    <property type="match status" value="1"/>
</dbReference>
<dbReference type="RefSeq" id="WP_090865326.1">
    <property type="nucleotide sequence ID" value="NZ_FNYE01000007.1"/>
</dbReference>
<protein>
    <submittedName>
        <fullName evidence="6">Alpha-glucosidase</fullName>
    </submittedName>
</protein>
<dbReference type="Gene3D" id="2.60.40.1760">
    <property type="entry name" value="glycosyl hydrolase (family 31)"/>
    <property type="match status" value="1"/>
</dbReference>
<dbReference type="SUPFAM" id="SSF51445">
    <property type="entry name" value="(Trans)glycosidases"/>
    <property type="match status" value="1"/>
</dbReference>
<evidence type="ECO:0000259" key="3">
    <source>
        <dbReference type="Pfam" id="PF01055"/>
    </source>
</evidence>
<dbReference type="PANTHER" id="PTHR22762:SF165">
    <property type="entry name" value="PUTATIVE (AFU_ORTHOLOGUE AFUA_1G06560)-RELATED"/>
    <property type="match status" value="1"/>
</dbReference>
<dbReference type="Proteomes" id="UP000198866">
    <property type="component" value="Unassembled WGS sequence"/>
</dbReference>
<accession>A0A1H6WG44</accession>
<keyword evidence="7" id="KW-1185">Reference proteome</keyword>
<dbReference type="InterPro" id="IPR000322">
    <property type="entry name" value="Glyco_hydro_31_TIM"/>
</dbReference>
<dbReference type="CDD" id="cd14752">
    <property type="entry name" value="GH31_N"/>
    <property type="match status" value="1"/>
</dbReference>
<dbReference type="InterPro" id="IPR048395">
    <property type="entry name" value="Glyco_hydro_31_C"/>
</dbReference>
<feature type="domain" description="Glycosyl hydrolase family 31 C-terminal" evidence="5">
    <location>
        <begin position="623"/>
        <end position="709"/>
    </location>
</feature>
<keyword evidence="2" id="KW-0326">Glycosidase</keyword>
<dbReference type="SUPFAM" id="SSF51011">
    <property type="entry name" value="Glycosyl hydrolase domain"/>
    <property type="match status" value="1"/>
</dbReference>
<dbReference type="CDD" id="cd06599">
    <property type="entry name" value="GH31_glycosidase_Aec37"/>
    <property type="match status" value="1"/>
</dbReference>
<dbReference type="SUPFAM" id="SSF74650">
    <property type="entry name" value="Galactose mutarotase-like"/>
    <property type="match status" value="1"/>
</dbReference>
<dbReference type="AlphaFoldDB" id="A0A1H6WG44"/>
<dbReference type="STRING" id="667676.SAMN05192539_1007107"/>
<dbReference type="InterPro" id="IPR013780">
    <property type="entry name" value="Glyco_hydro_b"/>
</dbReference>
<dbReference type="GO" id="GO:0005975">
    <property type="term" value="P:carbohydrate metabolic process"/>
    <property type="evidence" value="ECO:0007669"/>
    <property type="project" value="InterPro"/>
</dbReference>
<dbReference type="GO" id="GO:0004553">
    <property type="term" value="F:hydrolase activity, hydrolyzing O-glycosyl compounds"/>
    <property type="evidence" value="ECO:0007669"/>
    <property type="project" value="InterPro"/>
</dbReference>
<proteinExistence type="inferred from homology"/>
<evidence type="ECO:0000259" key="4">
    <source>
        <dbReference type="Pfam" id="PF13802"/>
    </source>
</evidence>
<dbReference type="InterPro" id="IPR025887">
    <property type="entry name" value="Glyco_hydro_31_N_dom"/>
</dbReference>
<dbReference type="InterPro" id="IPR011013">
    <property type="entry name" value="Gal_mutarotase_sf_dom"/>
</dbReference>
<dbReference type="OrthoDB" id="176168at2"/>
<feature type="domain" description="Glycoside hydrolase family 31 N-terminal" evidence="4">
    <location>
        <begin position="50"/>
        <end position="239"/>
    </location>
</feature>
<name>A0A1H6WG44_9BURK</name>
<comment type="similarity">
    <text evidence="1 2">Belongs to the glycosyl hydrolase 31 family.</text>
</comment>
<dbReference type="Pfam" id="PF01055">
    <property type="entry name" value="Glyco_hydro_31_2nd"/>
    <property type="match status" value="1"/>
</dbReference>
<dbReference type="GO" id="GO:0030246">
    <property type="term" value="F:carbohydrate binding"/>
    <property type="evidence" value="ECO:0007669"/>
    <property type="project" value="InterPro"/>
</dbReference>
<dbReference type="InterPro" id="IPR017853">
    <property type="entry name" value="GH"/>
</dbReference>
<evidence type="ECO:0000313" key="6">
    <source>
        <dbReference type="EMBL" id="SEJ15991.1"/>
    </source>
</evidence>
<feature type="domain" description="Glycoside hydrolase family 31 TIM barrel" evidence="3">
    <location>
        <begin position="286"/>
        <end position="614"/>
    </location>
</feature>
<evidence type="ECO:0000259" key="5">
    <source>
        <dbReference type="Pfam" id="PF21365"/>
    </source>
</evidence>
<dbReference type="Gene3D" id="3.20.20.80">
    <property type="entry name" value="Glycosidases"/>
    <property type="match status" value="1"/>
</dbReference>
<dbReference type="PANTHER" id="PTHR22762">
    <property type="entry name" value="ALPHA-GLUCOSIDASE"/>
    <property type="match status" value="1"/>
</dbReference>
<dbReference type="Pfam" id="PF13802">
    <property type="entry name" value="Gal_mutarotas_2"/>
    <property type="match status" value="1"/>
</dbReference>
<evidence type="ECO:0000256" key="2">
    <source>
        <dbReference type="RuleBase" id="RU361185"/>
    </source>
</evidence>
<dbReference type="Gene3D" id="2.60.40.1180">
    <property type="entry name" value="Golgi alpha-mannosidase II"/>
    <property type="match status" value="1"/>
</dbReference>
<keyword evidence="2" id="KW-0378">Hydrolase</keyword>
<gene>
    <name evidence="6" type="ORF">SAMN05192539_1007107</name>
</gene>
<evidence type="ECO:0000256" key="1">
    <source>
        <dbReference type="ARBA" id="ARBA00007806"/>
    </source>
</evidence>
<sequence>MATLKNRPRFSVSAPVAASGSTLQSPSASVPVEQQAVNPIVLDAADGARIELFVLADDIIRVLVLPKGALQGPRTWSIAPGIEDVPLEGRDRRDMSGFSPVAFRFESDAERAVVETARVRLTVALDGGFCSWEIARDGIWHHVMNDRKTQAYNFGWWDERVYHYVERRRGEMYVGLGERAGALDRANQSYEMRNIDAMGYSARTTDPLYKHIPFYVTWQPQTSMGFGLFYDTLADCRFDMGRELDNYHGHYRHFVAKHGDLDYYFIASADTPLHAVRRFTWLTGRPAWMPKWGLGYSGSTMSYTDAPDAQHRMGEFIARCREHDVLCDSFHLSSGYTSIGAKRYVFNWNREKFPDIEGFVQGYLREGDVRLCANIKPCLLQDHPAFDEAAQAGLLIEARDGEPAWVQFWDEVGAYLDFTNPATIAWWKARVKDSLLRYGIASTWNDNNEFEIWTPDSMAHGFGQPFAAREAKVLQTQLMMRASRDAQREHAPHKRPFLVSRSGGVGMHRYVQTWSGDNYTSWETLRYNLKMGLGLAMSGVSNSGHDIGGFSGPAPSPELLVRWVAFGIFLPRFSIHSWNDDGTVNEPWMYPEVTSQIAGLIKLRYRLIPYLYELLWQSHRSYEPVLRPMFAEFPNDPHCLADGDDMMLGASLLVAPVVEQGQREREVWLPSGARWASYWSGEVFDGGQSVRLPAPFEQPVMLLREGSVIPLNIAEQHFAQPADERAFIALPFAGVGTAQGGCIEDDGETQAWREGAQGRWDVMIASDASTLRISVERKGQMPFAQHEVRLSVPASDTRTAHCAKGDVIGDSVADGWRCLTLRLAQ</sequence>
<reference evidence="7" key="1">
    <citation type="submission" date="2016-10" db="EMBL/GenBank/DDBJ databases">
        <authorList>
            <person name="Varghese N."/>
            <person name="Submissions S."/>
        </authorList>
    </citation>
    <scope>NUCLEOTIDE SEQUENCE [LARGE SCALE GENOMIC DNA]</scope>
    <source>
        <strain evidence="7">LMG 26031</strain>
    </source>
</reference>
<evidence type="ECO:0000313" key="7">
    <source>
        <dbReference type="Proteomes" id="UP000198866"/>
    </source>
</evidence>